<dbReference type="PANTHER" id="PTHR39963:SF1">
    <property type="entry name" value="MNMC-LIKE METHYLTRANSFERASE DOMAIN-CONTAINING PROTEIN"/>
    <property type="match status" value="1"/>
</dbReference>
<dbReference type="RefSeq" id="WP_207336909.1">
    <property type="nucleotide sequence ID" value="NZ_JAFMYU010000015.1"/>
</dbReference>
<evidence type="ECO:0000259" key="1">
    <source>
        <dbReference type="Pfam" id="PF05430"/>
    </source>
</evidence>
<reference evidence="2 3" key="1">
    <citation type="submission" date="2021-03" db="EMBL/GenBank/DDBJ databases">
        <title>Fibrella sp. HMF5036 genome sequencing and assembly.</title>
        <authorList>
            <person name="Kang H."/>
            <person name="Kim H."/>
            <person name="Bae S."/>
            <person name="Joh K."/>
        </authorList>
    </citation>
    <scope>NUCLEOTIDE SEQUENCE [LARGE SCALE GENOMIC DNA]</scope>
    <source>
        <strain evidence="2 3">HMF5036</strain>
    </source>
</reference>
<dbReference type="EMBL" id="JAFMYU010000015">
    <property type="protein sequence ID" value="MBO0932951.1"/>
    <property type="molecule type" value="Genomic_DNA"/>
</dbReference>
<dbReference type="Proteomes" id="UP000664795">
    <property type="component" value="Unassembled WGS sequence"/>
</dbReference>
<dbReference type="GO" id="GO:0016645">
    <property type="term" value="F:oxidoreductase activity, acting on the CH-NH group of donors"/>
    <property type="evidence" value="ECO:0007669"/>
    <property type="project" value="InterPro"/>
</dbReference>
<evidence type="ECO:0000313" key="2">
    <source>
        <dbReference type="EMBL" id="MBO0932951.1"/>
    </source>
</evidence>
<keyword evidence="3" id="KW-1185">Reference proteome</keyword>
<comment type="caution">
    <text evidence="2">The sequence shown here is derived from an EMBL/GenBank/DDBJ whole genome shotgun (WGS) entry which is preliminary data.</text>
</comment>
<dbReference type="GO" id="GO:0004808">
    <property type="term" value="F:tRNA (5-methylaminomethyl-2-thiouridylate)(34)-methyltransferase activity"/>
    <property type="evidence" value="ECO:0007669"/>
    <property type="project" value="InterPro"/>
</dbReference>
<feature type="domain" description="MnmC-like methyltransferase" evidence="1">
    <location>
        <begin position="145"/>
        <end position="218"/>
    </location>
</feature>
<dbReference type="Pfam" id="PF05430">
    <property type="entry name" value="Methyltransf_30"/>
    <property type="match status" value="1"/>
</dbReference>
<dbReference type="InterPro" id="IPR029063">
    <property type="entry name" value="SAM-dependent_MTases_sf"/>
</dbReference>
<dbReference type="Gene3D" id="3.40.50.150">
    <property type="entry name" value="Vaccinia Virus protein VP39"/>
    <property type="match status" value="1"/>
</dbReference>
<accession>A0A939K1D9</accession>
<name>A0A939K1D9_9BACT</name>
<proteinExistence type="predicted"/>
<dbReference type="NCBIfam" id="NF033855">
    <property type="entry name" value="tRNA_MNMC2"/>
    <property type="match status" value="1"/>
</dbReference>
<dbReference type="PANTHER" id="PTHR39963">
    <property type="entry name" value="SLL0983 PROTEIN"/>
    <property type="match status" value="1"/>
</dbReference>
<gene>
    <name evidence="2" type="primary">mnmD</name>
    <name evidence="2" type="ORF">J2I48_18225</name>
</gene>
<dbReference type="SUPFAM" id="SSF53335">
    <property type="entry name" value="S-adenosyl-L-methionine-dependent methyltransferases"/>
    <property type="match status" value="1"/>
</dbReference>
<dbReference type="InterPro" id="IPR047785">
    <property type="entry name" value="tRNA_MNMC2"/>
</dbReference>
<organism evidence="2 3">
    <name type="scientific">Fibrella aquatilis</name>
    <dbReference type="NCBI Taxonomy" id="2817059"/>
    <lineage>
        <taxon>Bacteria</taxon>
        <taxon>Pseudomonadati</taxon>
        <taxon>Bacteroidota</taxon>
        <taxon>Cytophagia</taxon>
        <taxon>Cytophagales</taxon>
        <taxon>Spirosomataceae</taxon>
        <taxon>Fibrella</taxon>
    </lineage>
</organism>
<dbReference type="AlphaFoldDB" id="A0A939K1D9"/>
<dbReference type="InterPro" id="IPR008471">
    <property type="entry name" value="MnmC-like_methylTransf"/>
</dbReference>
<evidence type="ECO:0000313" key="3">
    <source>
        <dbReference type="Proteomes" id="UP000664795"/>
    </source>
</evidence>
<sequence>MNTQVVVTADGSHSVYNAEVGHHYHSVYGAVQESQRVYIELGLQHAFDTIEGAVRVFEMGFGTGLNALMTLREAIRYNRPVEYVAVEPYPLPSDDARQLNYDDLLHTFWLGDVHDAPWDVPTAVTPYMMLTKYQTPLEYLPTIGPFDVVYYDAFPPEGQPELWTQEIFEKVASMMRPGGFLTTYCSKTYVQHNLRAAGFTVEKHSGPARKREVIRAVLK</sequence>
<protein>
    <submittedName>
        <fullName evidence="2">tRNA (5-methylaminomethyl-2-thiouridine)(34)-methyltransferase MnmD</fullName>
    </submittedName>
</protein>